<reference evidence="1" key="2">
    <citation type="journal article" date="2014" name="ISME J.">
        <title>Microbial stratification in low pH oxic and suboxic macroscopic growths along an acid mine drainage.</title>
        <authorList>
            <person name="Mendez-Garcia C."/>
            <person name="Mesa V."/>
            <person name="Sprenger R.R."/>
            <person name="Richter M."/>
            <person name="Diez M.S."/>
            <person name="Solano J."/>
            <person name="Bargiela R."/>
            <person name="Golyshina O.V."/>
            <person name="Manteca A."/>
            <person name="Ramos J.L."/>
            <person name="Gallego J.R."/>
            <person name="Llorente I."/>
            <person name="Martins Dos Santos V.A."/>
            <person name="Jensen O.N."/>
            <person name="Pelaez A.I."/>
            <person name="Sanchez J."/>
            <person name="Ferrer M."/>
        </authorList>
    </citation>
    <scope>NUCLEOTIDE SEQUENCE</scope>
</reference>
<dbReference type="Gene3D" id="3.40.50.1000">
    <property type="entry name" value="HAD superfamily/HAD-like"/>
    <property type="match status" value="1"/>
</dbReference>
<feature type="non-terminal residue" evidence="1">
    <location>
        <position position="1"/>
    </location>
</feature>
<protein>
    <submittedName>
        <fullName evidence="1">HAD-superfamily hydrolase, subfamily IA, variant 1</fullName>
    </submittedName>
</protein>
<dbReference type="AlphaFoldDB" id="T1CNM1"/>
<evidence type="ECO:0000313" key="1">
    <source>
        <dbReference type="EMBL" id="EQD70615.1"/>
    </source>
</evidence>
<dbReference type="EMBL" id="AUZY01003085">
    <property type="protein sequence ID" value="EQD70615.1"/>
    <property type="molecule type" value="Genomic_DNA"/>
</dbReference>
<reference evidence="1" key="1">
    <citation type="submission" date="2013-08" db="EMBL/GenBank/DDBJ databases">
        <authorList>
            <person name="Mendez C."/>
            <person name="Richter M."/>
            <person name="Ferrer M."/>
            <person name="Sanchez J."/>
        </authorList>
    </citation>
    <scope>NUCLEOTIDE SEQUENCE</scope>
</reference>
<sequence length="73" mass="8142">IFRIALRKAKARPEEAVMIGDSWGSDVRGALGAGIRPIWFNRFHRPMPESLDVPEIDSYTPVGGLTRLLPRSP</sequence>
<dbReference type="InterPro" id="IPR023214">
    <property type="entry name" value="HAD_sf"/>
</dbReference>
<dbReference type="InterPro" id="IPR036412">
    <property type="entry name" value="HAD-like_sf"/>
</dbReference>
<dbReference type="SUPFAM" id="SSF56784">
    <property type="entry name" value="HAD-like"/>
    <property type="match status" value="1"/>
</dbReference>
<organism evidence="1">
    <name type="scientific">mine drainage metagenome</name>
    <dbReference type="NCBI Taxonomy" id="410659"/>
    <lineage>
        <taxon>unclassified sequences</taxon>
        <taxon>metagenomes</taxon>
        <taxon>ecological metagenomes</taxon>
    </lineage>
</organism>
<dbReference type="GO" id="GO:0016787">
    <property type="term" value="F:hydrolase activity"/>
    <property type="evidence" value="ECO:0007669"/>
    <property type="project" value="UniProtKB-KW"/>
</dbReference>
<dbReference type="Pfam" id="PF13242">
    <property type="entry name" value="Hydrolase_like"/>
    <property type="match status" value="1"/>
</dbReference>
<gene>
    <name evidence="1" type="ORF">B1B_04898</name>
</gene>
<comment type="caution">
    <text evidence="1">The sequence shown here is derived from an EMBL/GenBank/DDBJ whole genome shotgun (WGS) entry which is preliminary data.</text>
</comment>
<name>T1CNM1_9ZZZZ</name>
<keyword evidence="1" id="KW-0378">Hydrolase</keyword>
<accession>T1CNM1</accession>
<proteinExistence type="predicted"/>